<evidence type="ECO:0000256" key="4">
    <source>
        <dbReference type="ARBA" id="ARBA00022801"/>
    </source>
</evidence>
<keyword evidence="5 6" id="KW-0269">Exonuclease</keyword>
<keyword evidence="4 6" id="KW-0378">Hydrolase</keyword>
<dbReference type="NCBIfam" id="NF002138">
    <property type="entry name" value="PRK00977.1-2"/>
    <property type="match status" value="1"/>
</dbReference>
<evidence type="ECO:0000313" key="7">
    <source>
        <dbReference type="EMBL" id="RST98050.1"/>
    </source>
</evidence>
<evidence type="ECO:0000256" key="1">
    <source>
        <dbReference type="ARBA" id="ARBA00009998"/>
    </source>
</evidence>
<dbReference type="PANTHER" id="PTHR34137:SF1">
    <property type="entry name" value="EXODEOXYRIBONUCLEASE 7 SMALL SUBUNIT"/>
    <property type="match status" value="1"/>
</dbReference>
<dbReference type="Gene3D" id="1.10.287.1040">
    <property type="entry name" value="Exonuclease VII, small subunit"/>
    <property type="match status" value="1"/>
</dbReference>
<protein>
    <recommendedName>
        <fullName evidence="6">Exodeoxyribonuclease 7 small subunit</fullName>
        <ecNumber evidence="6">3.1.11.6</ecNumber>
    </recommendedName>
    <alternativeName>
        <fullName evidence="6">Exodeoxyribonuclease VII small subunit</fullName>
        <shortName evidence="6">Exonuclease VII small subunit</shortName>
    </alternativeName>
</protein>
<dbReference type="GO" id="GO:0006308">
    <property type="term" value="P:DNA catabolic process"/>
    <property type="evidence" value="ECO:0007669"/>
    <property type="project" value="UniProtKB-UniRule"/>
</dbReference>
<comment type="function">
    <text evidence="6">Bidirectionally degrades single-stranded DNA into large acid-insoluble oligonucleotides, which are then degraded further into small acid-soluble oligonucleotides.</text>
</comment>
<comment type="subcellular location">
    <subcellularLocation>
        <location evidence="6">Cytoplasm</location>
    </subcellularLocation>
</comment>
<dbReference type="OrthoDB" id="9798666at2"/>
<keyword evidence="3 6" id="KW-0540">Nuclease</keyword>
<dbReference type="RefSeq" id="WP_125984436.1">
    <property type="nucleotide sequence ID" value="NZ_NGJS01000014.1"/>
</dbReference>
<evidence type="ECO:0000256" key="5">
    <source>
        <dbReference type="ARBA" id="ARBA00022839"/>
    </source>
</evidence>
<dbReference type="Pfam" id="PF02609">
    <property type="entry name" value="Exonuc_VII_S"/>
    <property type="match status" value="1"/>
</dbReference>
<organism evidence="7 8">
    <name type="scientific">Vagococcus vulneris</name>
    <dbReference type="NCBI Taxonomy" id="1977869"/>
    <lineage>
        <taxon>Bacteria</taxon>
        <taxon>Bacillati</taxon>
        <taxon>Bacillota</taxon>
        <taxon>Bacilli</taxon>
        <taxon>Lactobacillales</taxon>
        <taxon>Enterococcaceae</taxon>
        <taxon>Vagococcus</taxon>
    </lineage>
</organism>
<dbReference type="GO" id="GO:0008855">
    <property type="term" value="F:exodeoxyribonuclease VII activity"/>
    <property type="evidence" value="ECO:0007669"/>
    <property type="project" value="UniProtKB-UniRule"/>
</dbReference>
<evidence type="ECO:0000313" key="8">
    <source>
        <dbReference type="Proteomes" id="UP000287857"/>
    </source>
</evidence>
<comment type="caution">
    <text evidence="7">The sequence shown here is derived from an EMBL/GenBank/DDBJ whole genome shotgun (WGS) entry which is preliminary data.</text>
</comment>
<accession>A0A429ZWF8</accession>
<name>A0A429ZWF8_9ENTE</name>
<dbReference type="GO" id="GO:0005829">
    <property type="term" value="C:cytosol"/>
    <property type="evidence" value="ECO:0007669"/>
    <property type="project" value="TreeGrafter"/>
</dbReference>
<dbReference type="Proteomes" id="UP000287857">
    <property type="component" value="Unassembled WGS sequence"/>
</dbReference>
<dbReference type="PANTHER" id="PTHR34137">
    <property type="entry name" value="EXODEOXYRIBONUCLEASE 7 SMALL SUBUNIT"/>
    <property type="match status" value="1"/>
</dbReference>
<evidence type="ECO:0000256" key="6">
    <source>
        <dbReference type="HAMAP-Rule" id="MF_00337"/>
    </source>
</evidence>
<comment type="similarity">
    <text evidence="1 6">Belongs to the XseB family.</text>
</comment>
<dbReference type="EMBL" id="NGJS01000014">
    <property type="protein sequence ID" value="RST98050.1"/>
    <property type="molecule type" value="Genomic_DNA"/>
</dbReference>
<comment type="subunit">
    <text evidence="6">Heterooligomer composed of large and small subunits.</text>
</comment>
<evidence type="ECO:0000256" key="3">
    <source>
        <dbReference type="ARBA" id="ARBA00022722"/>
    </source>
</evidence>
<dbReference type="InterPro" id="IPR037004">
    <property type="entry name" value="Exonuc_VII_ssu_sf"/>
</dbReference>
<dbReference type="AlphaFoldDB" id="A0A429ZWF8"/>
<keyword evidence="8" id="KW-1185">Reference proteome</keyword>
<dbReference type="NCBIfam" id="TIGR01280">
    <property type="entry name" value="xseB"/>
    <property type="match status" value="1"/>
</dbReference>
<dbReference type="PIRSF" id="PIRSF006488">
    <property type="entry name" value="Exonuc_VII_S"/>
    <property type="match status" value="1"/>
</dbReference>
<dbReference type="SUPFAM" id="SSF116842">
    <property type="entry name" value="XseB-like"/>
    <property type="match status" value="1"/>
</dbReference>
<dbReference type="GO" id="GO:0009318">
    <property type="term" value="C:exodeoxyribonuclease VII complex"/>
    <property type="evidence" value="ECO:0007669"/>
    <property type="project" value="UniProtKB-UniRule"/>
</dbReference>
<gene>
    <name evidence="6" type="primary">xseB</name>
    <name evidence="7" type="ORF">CBF37_09100</name>
</gene>
<comment type="catalytic activity">
    <reaction evidence="6">
        <text>Exonucleolytic cleavage in either 5'- to 3'- or 3'- to 5'-direction to yield nucleoside 5'-phosphates.</text>
        <dbReference type="EC" id="3.1.11.6"/>
    </reaction>
</comment>
<dbReference type="InterPro" id="IPR003761">
    <property type="entry name" value="Exonuc_VII_S"/>
</dbReference>
<dbReference type="HAMAP" id="MF_00337">
    <property type="entry name" value="Exonuc_7_S"/>
    <property type="match status" value="1"/>
</dbReference>
<sequence>MVNKKKTFEQSLGELEEIVQRLESGDVPLEEALAEFKKGIELSQSCQKTLASAETTLTKMMTDDDKEVEFETEEMEK</sequence>
<keyword evidence="2 6" id="KW-0963">Cytoplasm</keyword>
<reference evidence="7 8" key="1">
    <citation type="submission" date="2017-05" db="EMBL/GenBank/DDBJ databases">
        <title>Vagococcus spp. assemblies.</title>
        <authorList>
            <person name="Gulvik C.A."/>
        </authorList>
    </citation>
    <scope>NUCLEOTIDE SEQUENCE [LARGE SCALE GENOMIC DNA]</scope>
    <source>
        <strain evidence="7 8">SS1995</strain>
    </source>
</reference>
<dbReference type="EC" id="3.1.11.6" evidence="6"/>
<proteinExistence type="inferred from homology"/>
<evidence type="ECO:0000256" key="2">
    <source>
        <dbReference type="ARBA" id="ARBA00022490"/>
    </source>
</evidence>